<protein>
    <submittedName>
        <fullName evidence="2">Uncharacterized protein</fullName>
    </submittedName>
</protein>
<feature type="compositionally biased region" description="Basic and acidic residues" evidence="1">
    <location>
        <begin position="8"/>
        <end position="26"/>
    </location>
</feature>
<dbReference type="AlphaFoldDB" id="A0A225WTC3"/>
<evidence type="ECO:0000313" key="3">
    <source>
        <dbReference type="Proteomes" id="UP000198211"/>
    </source>
</evidence>
<name>A0A225WTC3_9STRA</name>
<reference evidence="3" key="1">
    <citation type="submission" date="2017-03" db="EMBL/GenBank/DDBJ databases">
        <title>Phytopthora megakarya and P. palmivora, two closely related causual agents of cacao black pod achieved similar genome size and gene model numbers by different mechanisms.</title>
        <authorList>
            <person name="Ali S."/>
            <person name="Shao J."/>
            <person name="Larry D.J."/>
            <person name="Kronmiller B."/>
            <person name="Shen D."/>
            <person name="Strem M.D."/>
            <person name="Melnick R.L."/>
            <person name="Guiltinan M.J."/>
            <person name="Tyler B.M."/>
            <person name="Meinhardt L.W."/>
            <person name="Bailey B.A."/>
        </authorList>
    </citation>
    <scope>NUCLEOTIDE SEQUENCE [LARGE SCALE GENOMIC DNA]</scope>
    <source>
        <strain evidence="3">zdho120</strain>
    </source>
</reference>
<keyword evidence="3" id="KW-1185">Reference proteome</keyword>
<organism evidence="2 3">
    <name type="scientific">Phytophthora megakarya</name>
    <dbReference type="NCBI Taxonomy" id="4795"/>
    <lineage>
        <taxon>Eukaryota</taxon>
        <taxon>Sar</taxon>
        <taxon>Stramenopiles</taxon>
        <taxon>Oomycota</taxon>
        <taxon>Peronosporomycetes</taxon>
        <taxon>Peronosporales</taxon>
        <taxon>Peronosporaceae</taxon>
        <taxon>Phytophthora</taxon>
    </lineage>
</organism>
<accession>A0A225WTC3</accession>
<gene>
    <name evidence="2" type="ORF">PHMEG_0004649</name>
</gene>
<sequence length="174" mass="19191">MSAGESAARTEFREVGTSTEAEREMVDQEESAALGGGRGLLDPSDCMYLVEQRQLEQQAKNRERMERQVALQAFRSNALKMQAHKQEIPAIPTSGSATKSLAIETKAVVVIKAKKRQATTDEKGMKSKKSKKSSAERTHEMSVKKQNAQKKVTLKTKASVTALLLQDYSSSDEE</sequence>
<dbReference type="OrthoDB" id="165832at2759"/>
<comment type="caution">
    <text evidence="2">The sequence shown here is derived from an EMBL/GenBank/DDBJ whole genome shotgun (WGS) entry which is preliminary data.</text>
</comment>
<feature type="compositionally biased region" description="Basic and acidic residues" evidence="1">
    <location>
        <begin position="133"/>
        <end position="143"/>
    </location>
</feature>
<feature type="region of interest" description="Disordered" evidence="1">
    <location>
        <begin position="1"/>
        <end position="39"/>
    </location>
</feature>
<feature type="region of interest" description="Disordered" evidence="1">
    <location>
        <begin position="115"/>
        <end position="153"/>
    </location>
</feature>
<proteinExistence type="predicted"/>
<dbReference type="EMBL" id="NBNE01000279">
    <property type="protein sequence ID" value="OWZ20882.1"/>
    <property type="molecule type" value="Genomic_DNA"/>
</dbReference>
<evidence type="ECO:0000313" key="2">
    <source>
        <dbReference type="EMBL" id="OWZ20882.1"/>
    </source>
</evidence>
<dbReference type="Proteomes" id="UP000198211">
    <property type="component" value="Unassembled WGS sequence"/>
</dbReference>
<evidence type="ECO:0000256" key="1">
    <source>
        <dbReference type="SAM" id="MobiDB-lite"/>
    </source>
</evidence>